<comment type="caution">
    <text evidence="3">The sequence shown here is derived from an EMBL/GenBank/DDBJ whole genome shotgun (WGS) entry which is preliminary data.</text>
</comment>
<keyword evidence="4" id="KW-1185">Reference proteome</keyword>
<organism evidence="3 4">
    <name type="scientific">Escallonia herrerae</name>
    <dbReference type="NCBI Taxonomy" id="1293975"/>
    <lineage>
        <taxon>Eukaryota</taxon>
        <taxon>Viridiplantae</taxon>
        <taxon>Streptophyta</taxon>
        <taxon>Embryophyta</taxon>
        <taxon>Tracheophyta</taxon>
        <taxon>Spermatophyta</taxon>
        <taxon>Magnoliopsida</taxon>
        <taxon>eudicotyledons</taxon>
        <taxon>Gunneridae</taxon>
        <taxon>Pentapetalae</taxon>
        <taxon>asterids</taxon>
        <taxon>campanulids</taxon>
        <taxon>Escalloniales</taxon>
        <taxon>Escalloniaceae</taxon>
        <taxon>Escallonia</taxon>
    </lineage>
</organism>
<dbReference type="PANTHER" id="PTHR33492:SF4">
    <property type="entry name" value="OS02G0174300 PROTEIN"/>
    <property type="match status" value="1"/>
</dbReference>
<dbReference type="Proteomes" id="UP001188597">
    <property type="component" value="Unassembled WGS sequence"/>
</dbReference>
<proteinExistence type="predicted"/>
<accession>A0AA88VWE8</accession>
<dbReference type="PANTHER" id="PTHR33492">
    <property type="entry name" value="OSJNBA0043A12.37 PROTEIN-RELATED"/>
    <property type="match status" value="1"/>
</dbReference>
<dbReference type="AlphaFoldDB" id="A0AA88VWE8"/>
<sequence length="405" mass="45267">MQRQDGGDSRQKRPSTGSLRTRSQVAPDWTVEESLILVNEVSAVEAECLNTLSSFQKWQAVVDNCNALDVPRNLSQCRRKWDSLLADYMRAKKSKSGPSEGLNSDLFKAIDGYFRVRKDGCDSDRDSDPDATADAGPLLDLLEESALVSSCSKKKKRSVMPRKRFIAERVRPPKRCVDESLNSQKSSKNEKLMLERCGSEEKIEPLTHGVDEETIHEQISHEEKDQMIASRLCENVELINSIVEGHSVEDGDCKSSDSINGEAALTENIRRDSDELIVDMILPLNGVGSGIQQRMPLALALPFSPFSFFFSSLLCRLEDKSCKLTNQLLFCTSPAYPSPVFSGLYRQWTTMAATVAGFTILPLTFRCLTTFPDFACMHMHMQVSPDVFSFESTIISSHLILSEDE</sequence>
<evidence type="ECO:0000256" key="1">
    <source>
        <dbReference type="SAM" id="MobiDB-lite"/>
    </source>
</evidence>
<feature type="region of interest" description="Disordered" evidence="1">
    <location>
        <begin position="1"/>
        <end position="25"/>
    </location>
</feature>
<evidence type="ECO:0000259" key="2">
    <source>
        <dbReference type="PROSITE" id="PS50090"/>
    </source>
</evidence>
<feature type="domain" description="Myb-like" evidence="2">
    <location>
        <begin position="29"/>
        <end position="85"/>
    </location>
</feature>
<dbReference type="Pfam" id="PF13837">
    <property type="entry name" value="Myb_DNA-bind_4"/>
    <property type="match status" value="1"/>
</dbReference>
<name>A0AA88VWE8_9ASTE</name>
<dbReference type="EMBL" id="JAVXUP010001184">
    <property type="protein sequence ID" value="KAK3014884.1"/>
    <property type="molecule type" value="Genomic_DNA"/>
</dbReference>
<dbReference type="Gene3D" id="1.10.10.60">
    <property type="entry name" value="Homeodomain-like"/>
    <property type="match status" value="1"/>
</dbReference>
<dbReference type="InterPro" id="IPR044822">
    <property type="entry name" value="Myb_DNA-bind_4"/>
</dbReference>
<dbReference type="InterPro" id="IPR001005">
    <property type="entry name" value="SANT/Myb"/>
</dbReference>
<protein>
    <recommendedName>
        <fullName evidence="2">Myb-like domain-containing protein</fullName>
    </recommendedName>
</protein>
<evidence type="ECO:0000313" key="4">
    <source>
        <dbReference type="Proteomes" id="UP001188597"/>
    </source>
</evidence>
<evidence type="ECO:0000313" key="3">
    <source>
        <dbReference type="EMBL" id="KAK3014884.1"/>
    </source>
</evidence>
<dbReference type="PROSITE" id="PS50090">
    <property type="entry name" value="MYB_LIKE"/>
    <property type="match status" value="1"/>
</dbReference>
<gene>
    <name evidence="3" type="ORF">RJ639_008456</name>
</gene>
<reference evidence="3" key="1">
    <citation type="submission" date="2022-12" db="EMBL/GenBank/DDBJ databases">
        <title>Draft genome assemblies for two species of Escallonia (Escalloniales).</title>
        <authorList>
            <person name="Chanderbali A."/>
            <person name="Dervinis C."/>
            <person name="Anghel I."/>
            <person name="Soltis D."/>
            <person name="Soltis P."/>
            <person name="Zapata F."/>
        </authorList>
    </citation>
    <scope>NUCLEOTIDE SEQUENCE</scope>
    <source>
        <strain evidence="3">UCBG64.0493</strain>
        <tissue evidence="3">Leaf</tissue>
    </source>
</reference>
<feature type="compositionally biased region" description="Basic and acidic residues" evidence="1">
    <location>
        <begin position="1"/>
        <end position="11"/>
    </location>
</feature>
<feature type="compositionally biased region" description="Polar residues" evidence="1">
    <location>
        <begin position="14"/>
        <end position="24"/>
    </location>
</feature>